<dbReference type="InterPro" id="IPR009014">
    <property type="entry name" value="Transketo_C/PFOR_II"/>
</dbReference>
<feature type="binding site" evidence="11">
    <location>
        <begin position="115"/>
        <end position="117"/>
    </location>
    <ligand>
        <name>thiamine diphosphate</name>
        <dbReference type="ChEBI" id="CHEBI:58937"/>
    </ligand>
</feature>
<dbReference type="InterPro" id="IPR005475">
    <property type="entry name" value="Transketolase-like_Pyr-bd"/>
</dbReference>
<dbReference type="Gene3D" id="3.40.50.920">
    <property type="match status" value="1"/>
</dbReference>
<feature type="binding site" evidence="11">
    <location>
        <position position="286"/>
    </location>
    <ligand>
        <name>thiamine diphosphate</name>
        <dbReference type="ChEBI" id="CHEBI:58937"/>
    </ligand>
</feature>
<feature type="binding site" evidence="11">
    <location>
        <begin position="148"/>
        <end position="149"/>
    </location>
    <ligand>
        <name>thiamine diphosphate</name>
        <dbReference type="ChEBI" id="CHEBI:58937"/>
    </ligand>
</feature>
<evidence type="ECO:0000256" key="9">
    <source>
        <dbReference type="ARBA" id="ARBA00023229"/>
    </source>
</evidence>
<dbReference type="SMART" id="SM00861">
    <property type="entry name" value="Transket_pyr"/>
    <property type="match status" value="1"/>
</dbReference>
<feature type="binding site" evidence="11">
    <location>
        <position position="176"/>
    </location>
    <ligand>
        <name>thiamine diphosphate</name>
        <dbReference type="ChEBI" id="CHEBI:58937"/>
    </ligand>
</feature>
<dbReference type="CDD" id="cd02007">
    <property type="entry name" value="TPP_DXS"/>
    <property type="match status" value="1"/>
</dbReference>
<dbReference type="InterPro" id="IPR033248">
    <property type="entry name" value="Transketolase_C"/>
</dbReference>
<keyword evidence="6 11" id="KW-0460">Magnesium</keyword>
<organism evidence="13">
    <name type="scientific">Thermosulfurimonas dismutans</name>
    <dbReference type="NCBI Taxonomy" id="999894"/>
    <lineage>
        <taxon>Bacteria</taxon>
        <taxon>Pseudomonadati</taxon>
        <taxon>Thermodesulfobacteriota</taxon>
        <taxon>Thermodesulfobacteria</taxon>
        <taxon>Thermodesulfobacteriales</taxon>
        <taxon>Thermodesulfobacteriaceae</taxon>
        <taxon>Thermosulfurimonas</taxon>
    </lineage>
</organism>
<comment type="pathway">
    <text evidence="1 11">Metabolic intermediate biosynthesis; 1-deoxy-D-xylulose 5-phosphate biosynthesis; 1-deoxy-D-xylulose 5-phosphate from D-glyceraldehyde 3-phosphate and pyruvate: step 1/1.</text>
</comment>
<feature type="binding site" evidence="11">
    <location>
        <position position="176"/>
    </location>
    <ligand>
        <name>Mg(2+)</name>
        <dbReference type="ChEBI" id="CHEBI:18420"/>
    </ligand>
</feature>
<dbReference type="InterPro" id="IPR020826">
    <property type="entry name" value="Transketolase_BS"/>
</dbReference>
<evidence type="ECO:0000256" key="7">
    <source>
        <dbReference type="ARBA" id="ARBA00022977"/>
    </source>
</evidence>
<feature type="binding site" evidence="11">
    <location>
        <position position="74"/>
    </location>
    <ligand>
        <name>thiamine diphosphate</name>
        <dbReference type="ChEBI" id="CHEBI:58937"/>
    </ligand>
</feature>
<dbReference type="FunFam" id="3.40.50.920:FF:000002">
    <property type="entry name" value="1-deoxy-D-xylulose-5-phosphate synthase"/>
    <property type="match status" value="1"/>
</dbReference>
<evidence type="ECO:0000256" key="8">
    <source>
        <dbReference type="ARBA" id="ARBA00023052"/>
    </source>
</evidence>
<evidence type="ECO:0000256" key="4">
    <source>
        <dbReference type="ARBA" id="ARBA00022679"/>
    </source>
</evidence>
<dbReference type="Pfam" id="PF02779">
    <property type="entry name" value="Transket_pyr"/>
    <property type="match status" value="1"/>
</dbReference>
<dbReference type="GO" id="GO:0000287">
    <property type="term" value="F:magnesium ion binding"/>
    <property type="evidence" value="ECO:0007669"/>
    <property type="project" value="UniProtKB-UniRule"/>
</dbReference>
<dbReference type="SUPFAM" id="SSF52922">
    <property type="entry name" value="TK C-terminal domain-like"/>
    <property type="match status" value="1"/>
</dbReference>
<reference evidence="13" key="1">
    <citation type="journal article" date="2020" name="mSystems">
        <title>Genome- and Community-Level Interaction Insights into Carbon Utilization and Element Cycling Functions of Hydrothermarchaeota in Hydrothermal Sediment.</title>
        <authorList>
            <person name="Zhou Z."/>
            <person name="Liu Y."/>
            <person name="Xu W."/>
            <person name="Pan J."/>
            <person name="Luo Z.H."/>
            <person name="Li M."/>
        </authorList>
    </citation>
    <scope>NUCLEOTIDE SEQUENCE [LARGE SCALE GENOMIC DNA]</scope>
    <source>
        <strain evidence="13">HyVt-483</strain>
    </source>
</reference>
<feature type="binding site" evidence="11">
    <location>
        <position position="147"/>
    </location>
    <ligand>
        <name>Mg(2+)</name>
        <dbReference type="ChEBI" id="CHEBI:18420"/>
    </ligand>
</feature>
<gene>
    <name evidence="11 13" type="primary">dxs</name>
    <name evidence="13" type="ORF">ENJ40_06190</name>
</gene>
<dbReference type="PANTHER" id="PTHR43322">
    <property type="entry name" value="1-D-DEOXYXYLULOSE 5-PHOSPHATE SYNTHASE-RELATED"/>
    <property type="match status" value="1"/>
</dbReference>
<evidence type="ECO:0000256" key="2">
    <source>
        <dbReference type="ARBA" id="ARBA00011081"/>
    </source>
</evidence>
<dbReference type="FunFam" id="3.40.50.970:FF:000005">
    <property type="entry name" value="1-deoxy-D-xylulose-5-phosphate synthase"/>
    <property type="match status" value="1"/>
</dbReference>
<comment type="cofactor">
    <cofactor evidence="11">
        <name>Mg(2+)</name>
        <dbReference type="ChEBI" id="CHEBI:18420"/>
    </cofactor>
    <text evidence="11">Binds 1 Mg(2+) ion per subunit.</text>
</comment>
<keyword evidence="8 11" id="KW-0786">Thiamine pyrophosphate</keyword>
<evidence type="ECO:0000256" key="3">
    <source>
        <dbReference type="ARBA" id="ARBA00011738"/>
    </source>
</evidence>
<dbReference type="GO" id="GO:0008661">
    <property type="term" value="F:1-deoxy-D-xylulose-5-phosphate synthase activity"/>
    <property type="evidence" value="ECO:0007669"/>
    <property type="project" value="UniProtKB-UniRule"/>
</dbReference>
<dbReference type="GO" id="GO:0016114">
    <property type="term" value="P:terpenoid biosynthetic process"/>
    <property type="evidence" value="ECO:0007669"/>
    <property type="project" value="UniProtKB-UniRule"/>
</dbReference>
<dbReference type="UniPathway" id="UPA00064">
    <property type="reaction ID" value="UER00091"/>
</dbReference>
<dbReference type="PANTHER" id="PTHR43322:SF5">
    <property type="entry name" value="1-DEOXY-D-XYLULOSE-5-PHOSPHATE SYNTHASE, CHLOROPLASTIC"/>
    <property type="match status" value="1"/>
</dbReference>
<evidence type="ECO:0000256" key="5">
    <source>
        <dbReference type="ARBA" id="ARBA00022723"/>
    </source>
</evidence>
<dbReference type="InterPro" id="IPR049557">
    <property type="entry name" value="Transketolase_CS"/>
</dbReference>
<dbReference type="PROSITE" id="PS00801">
    <property type="entry name" value="TRANSKETOLASE_1"/>
    <property type="match status" value="1"/>
</dbReference>
<dbReference type="Gene3D" id="3.40.50.970">
    <property type="match status" value="2"/>
</dbReference>
<accession>A0A7C3CKJ6</accession>
<dbReference type="EC" id="2.2.1.7" evidence="11"/>
<feature type="domain" description="Transketolase-like pyrimidine-binding" evidence="12">
    <location>
        <begin position="316"/>
        <end position="480"/>
    </location>
</feature>
<evidence type="ECO:0000256" key="10">
    <source>
        <dbReference type="ARBA" id="ARBA00055605"/>
    </source>
</evidence>
<keyword evidence="4 11" id="KW-0808">Transferase</keyword>
<comment type="cofactor">
    <cofactor evidence="11">
        <name>thiamine diphosphate</name>
        <dbReference type="ChEBI" id="CHEBI:58937"/>
    </cofactor>
    <text evidence="11">Binds 1 thiamine pyrophosphate per subunit.</text>
</comment>
<dbReference type="GO" id="GO:0009228">
    <property type="term" value="P:thiamine biosynthetic process"/>
    <property type="evidence" value="ECO:0007669"/>
    <property type="project" value="UniProtKB-UniRule"/>
</dbReference>
<dbReference type="GO" id="GO:0030976">
    <property type="term" value="F:thiamine pyrophosphate binding"/>
    <property type="evidence" value="ECO:0007669"/>
    <property type="project" value="UniProtKB-UniRule"/>
</dbReference>
<keyword evidence="9 11" id="KW-0414">Isoprene biosynthesis</keyword>
<dbReference type="HAMAP" id="MF_00315">
    <property type="entry name" value="DXP_synth"/>
    <property type="match status" value="1"/>
</dbReference>
<dbReference type="CDD" id="cd07033">
    <property type="entry name" value="TPP_PYR_DXS_TK_like"/>
    <property type="match status" value="1"/>
</dbReference>
<dbReference type="Pfam" id="PF13292">
    <property type="entry name" value="DXP_synthase_N"/>
    <property type="match status" value="1"/>
</dbReference>
<proteinExistence type="inferred from homology"/>
<evidence type="ECO:0000259" key="12">
    <source>
        <dbReference type="SMART" id="SM00861"/>
    </source>
</evidence>
<evidence type="ECO:0000313" key="13">
    <source>
        <dbReference type="EMBL" id="HFC98031.1"/>
    </source>
</evidence>
<dbReference type="AlphaFoldDB" id="A0A7C3CKJ6"/>
<keyword evidence="5 11" id="KW-0479">Metal-binding</keyword>
<dbReference type="SUPFAM" id="SSF52518">
    <property type="entry name" value="Thiamin diphosphate-binding fold (THDP-binding)"/>
    <property type="match status" value="2"/>
</dbReference>
<evidence type="ECO:0000256" key="11">
    <source>
        <dbReference type="HAMAP-Rule" id="MF_00315"/>
    </source>
</evidence>
<feature type="binding site" evidence="11">
    <location>
        <position position="367"/>
    </location>
    <ligand>
        <name>thiamine diphosphate</name>
        <dbReference type="ChEBI" id="CHEBI:58937"/>
    </ligand>
</feature>
<dbReference type="GO" id="GO:0019288">
    <property type="term" value="P:isopentenyl diphosphate biosynthetic process, methylerythritol 4-phosphate pathway"/>
    <property type="evidence" value="ECO:0007669"/>
    <property type="project" value="TreeGrafter"/>
</dbReference>
<dbReference type="InterPro" id="IPR005477">
    <property type="entry name" value="Dxylulose-5-P_synthase"/>
</dbReference>
<evidence type="ECO:0000256" key="1">
    <source>
        <dbReference type="ARBA" id="ARBA00004980"/>
    </source>
</evidence>
<dbReference type="PROSITE" id="PS00802">
    <property type="entry name" value="TRANSKETOLASE_2"/>
    <property type="match status" value="1"/>
</dbReference>
<dbReference type="EMBL" id="DRMH01000079">
    <property type="protein sequence ID" value="HFC98031.1"/>
    <property type="molecule type" value="Genomic_DNA"/>
</dbReference>
<evidence type="ECO:0000256" key="6">
    <source>
        <dbReference type="ARBA" id="ARBA00022842"/>
    </source>
</evidence>
<dbReference type="InterPro" id="IPR029061">
    <property type="entry name" value="THDP-binding"/>
</dbReference>
<comment type="caution">
    <text evidence="13">The sequence shown here is derived from an EMBL/GenBank/DDBJ whole genome shotgun (WGS) entry which is preliminary data.</text>
</comment>
<dbReference type="NCBIfam" id="NF003933">
    <property type="entry name" value="PRK05444.2-2"/>
    <property type="match status" value="1"/>
</dbReference>
<protein>
    <recommendedName>
        <fullName evidence="11">1-deoxy-D-xylulose-5-phosphate synthase</fullName>
        <ecNumber evidence="11">2.2.1.7</ecNumber>
    </recommendedName>
    <alternativeName>
        <fullName evidence="11">1-deoxyxylulose-5-phosphate synthase</fullName>
        <shortName evidence="11">DXP synthase</shortName>
        <shortName evidence="11">DXPS</shortName>
    </alternativeName>
</protein>
<comment type="similarity">
    <text evidence="2 11">Belongs to the transketolase family. DXPS subfamily.</text>
</comment>
<name>A0A7C3CKJ6_9BACT</name>
<keyword evidence="7 11" id="KW-0784">Thiamine biosynthesis</keyword>
<dbReference type="NCBIfam" id="TIGR00204">
    <property type="entry name" value="dxs"/>
    <property type="match status" value="1"/>
</dbReference>
<comment type="catalytic activity">
    <reaction evidence="11">
        <text>D-glyceraldehyde 3-phosphate + pyruvate + H(+) = 1-deoxy-D-xylulose 5-phosphate + CO2</text>
        <dbReference type="Rhea" id="RHEA:12605"/>
        <dbReference type="ChEBI" id="CHEBI:15361"/>
        <dbReference type="ChEBI" id="CHEBI:15378"/>
        <dbReference type="ChEBI" id="CHEBI:16526"/>
        <dbReference type="ChEBI" id="CHEBI:57792"/>
        <dbReference type="ChEBI" id="CHEBI:59776"/>
        <dbReference type="EC" id="2.2.1.7"/>
    </reaction>
</comment>
<sequence length="625" mass="68885">MSRILDRIHSPEDLKTLKVTELRKLAGELREIIIQTVARNGGHLAPNLGVIELTLALHYVFESPHDRIVWDVGHQCYAHKLITGRKDRFHTLRQYGGIAGFPKRSESPHDIVETGHSSTSISYGLGMATALRLKKDPRGRVLVVIGDGSMTAGLAFEGLNNAGHQREDLIVILNDNEMSISPNVGALSSFLSRKMTGRLARRLKKDIERLAERLPRGDQFLHLLRKSEGLLKSALTPGMLFEALGFDYVGPVDGHDLEGLIHLFQNIREMKGPLLVHILTKKGKGYLPAETDPETFHGVGPFDPQTGKILKEPGPPTYTEVFSRTMLRLARMEPRLVAITAAMPLGTGLKPFAREFPDRFFDVGICEQHAVTFAAGLALEGLLPVCAIYSTFLQRALDQIIHDVALPNVHVIFAIDRGGIVGEDGPTHQGQFDLSYLRLVPNMTIMAPKDENELQHMLYSALSFPGPVAIRYPRGRGVGVPLEDEFREIPRGQAEILREGRDLVILALGHLVPTALKAADILEKEGISCGVVNARFVKPLDEELICDLAARSGRVLTVEENTLLGGFGSAVAELLLDRGLRVKLRRVGLPDRFIEHGSPSILRERLGLVPEALARAARELFEISS</sequence>
<dbReference type="GO" id="GO:0005829">
    <property type="term" value="C:cytosol"/>
    <property type="evidence" value="ECO:0007669"/>
    <property type="project" value="TreeGrafter"/>
</dbReference>
<comment type="function">
    <text evidence="10 11">Catalyzes the acyloin condensation reaction between C atoms 2 and 3 of pyruvate and glyceraldehyde 3-phosphate to yield 1-deoxy-D-xylulose-5-phosphate (DXP).</text>
</comment>
<dbReference type="Proteomes" id="UP000886043">
    <property type="component" value="Unassembled WGS sequence"/>
</dbReference>
<dbReference type="Pfam" id="PF02780">
    <property type="entry name" value="Transketolase_C"/>
    <property type="match status" value="1"/>
</dbReference>
<comment type="subunit">
    <text evidence="3 11">Homodimer.</text>
</comment>